<accession>A0A974A087</accession>
<evidence type="ECO:0000256" key="2">
    <source>
        <dbReference type="ARBA" id="ARBA00022989"/>
    </source>
</evidence>
<dbReference type="Pfam" id="PF07690">
    <property type="entry name" value="MFS_1"/>
    <property type="match status" value="1"/>
</dbReference>
<feature type="transmembrane region" description="Helical" evidence="4">
    <location>
        <begin position="99"/>
        <end position="118"/>
    </location>
</feature>
<feature type="transmembrane region" description="Helical" evidence="4">
    <location>
        <begin position="331"/>
        <end position="353"/>
    </location>
</feature>
<keyword evidence="3 4" id="KW-0472">Membrane</keyword>
<feature type="transmembrane region" description="Helical" evidence="4">
    <location>
        <begin position="256"/>
        <end position="278"/>
    </location>
</feature>
<evidence type="ECO:0000256" key="4">
    <source>
        <dbReference type="SAM" id="Phobius"/>
    </source>
</evidence>
<feature type="transmembrane region" description="Helical" evidence="4">
    <location>
        <begin position="390"/>
        <end position="414"/>
    </location>
</feature>
<dbReference type="PANTHER" id="PTHR11360">
    <property type="entry name" value="MONOCARBOXYLATE TRANSPORTER"/>
    <property type="match status" value="1"/>
</dbReference>
<dbReference type="SUPFAM" id="SSF103473">
    <property type="entry name" value="MFS general substrate transporter"/>
    <property type="match status" value="1"/>
</dbReference>
<keyword evidence="1 4" id="KW-0812">Transmembrane</keyword>
<sequence length="423" mass="43953">MGRHRADAAAAGAGRIRASIGAGDGPVIERRVVAALGLAQLISWGATYYLIGGFGEQIAADLGWSRDIVYGGFAAALLVMGVTSPLAGRWVDGRGGREVMVAGAAINALGCAGLAVSHQISTYFVSWIVLGLGMRLTLYDAAFAALARIGGPEARRAMSGITLLGGLAATVFWPLGHTLSEYFGWRVAVLAYAGLALLTIPLHLLIPNQRFVGVPSSSSVMPKQPRALGRRQLAAAGGLYAVIMTGANFLNAGMSAHMIAVLSGLGLTVTVAVWIATFRGIGQSAARLCEVLFGGRIDPLALNMAACLIMPLSFIAGLFSGSSKEMGIAFALLYGACNGILTITRGTLPLILFDHRSYGTLVGRLIVPSFILPAAAPLAYAIVIDRLGDAAALYLSASLAVMTLLAAVMLKLLFPSRLEDAKQ</sequence>
<feature type="transmembrane region" description="Helical" evidence="4">
    <location>
        <begin position="182"/>
        <end position="206"/>
    </location>
</feature>
<dbReference type="InterPro" id="IPR011701">
    <property type="entry name" value="MFS"/>
</dbReference>
<dbReference type="PANTHER" id="PTHR11360:SF308">
    <property type="entry name" value="BLL3089 PROTEIN"/>
    <property type="match status" value="1"/>
</dbReference>
<dbReference type="InterPro" id="IPR050327">
    <property type="entry name" value="Proton-linked_MCT"/>
</dbReference>
<dbReference type="AlphaFoldDB" id="A0A974A087"/>
<organism evidence="5">
    <name type="scientific">Bradyrhizobium septentrionale</name>
    <dbReference type="NCBI Taxonomy" id="1404411"/>
    <lineage>
        <taxon>Bacteria</taxon>
        <taxon>Pseudomonadati</taxon>
        <taxon>Pseudomonadota</taxon>
        <taxon>Alphaproteobacteria</taxon>
        <taxon>Hyphomicrobiales</taxon>
        <taxon>Nitrobacteraceae</taxon>
        <taxon>Bradyrhizobium</taxon>
    </lineage>
</organism>
<feature type="transmembrane region" description="Helical" evidence="4">
    <location>
        <begin position="365"/>
        <end position="384"/>
    </location>
</feature>
<feature type="transmembrane region" description="Helical" evidence="4">
    <location>
        <begin position="32"/>
        <end position="52"/>
    </location>
</feature>
<dbReference type="EMBL" id="JAAOLE020000001">
    <property type="protein sequence ID" value="NVI45026.1"/>
    <property type="molecule type" value="Genomic_DNA"/>
</dbReference>
<dbReference type="InterPro" id="IPR036259">
    <property type="entry name" value="MFS_trans_sf"/>
</dbReference>
<feature type="transmembrane region" description="Helical" evidence="4">
    <location>
        <begin position="124"/>
        <end position="146"/>
    </location>
</feature>
<evidence type="ECO:0000313" key="5">
    <source>
        <dbReference type="EMBL" id="NVI45026.1"/>
    </source>
</evidence>
<dbReference type="GO" id="GO:0022857">
    <property type="term" value="F:transmembrane transporter activity"/>
    <property type="evidence" value="ECO:0007669"/>
    <property type="project" value="InterPro"/>
</dbReference>
<gene>
    <name evidence="5" type="ORF">HAP48_019120</name>
</gene>
<feature type="transmembrane region" description="Helical" evidence="4">
    <location>
        <begin position="299"/>
        <end position="319"/>
    </location>
</feature>
<evidence type="ECO:0000256" key="3">
    <source>
        <dbReference type="ARBA" id="ARBA00023136"/>
    </source>
</evidence>
<feature type="transmembrane region" description="Helical" evidence="4">
    <location>
        <begin position="68"/>
        <end position="87"/>
    </location>
</feature>
<reference evidence="5" key="1">
    <citation type="submission" date="2020-06" db="EMBL/GenBank/DDBJ databases">
        <title>Whole Genome Sequence of Bradyrhizobium sp. Strain 1S1.</title>
        <authorList>
            <person name="Bromfield E.S.P."/>
            <person name="Cloutier S."/>
        </authorList>
    </citation>
    <scope>NUCLEOTIDE SEQUENCE [LARGE SCALE GENOMIC DNA]</scope>
    <source>
        <strain evidence="5">1S1</strain>
    </source>
</reference>
<proteinExistence type="predicted"/>
<comment type="caution">
    <text evidence="5">The sequence shown here is derived from an EMBL/GenBank/DDBJ whole genome shotgun (WGS) entry which is preliminary data.</text>
</comment>
<evidence type="ECO:0000256" key="1">
    <source>
        <dbReference type="ARBA" id="ARBA00022692"/>
    </source>
</evidence>
<dbReference type="Gene3D" id="1.20.1250.20">
    <property type="entry name" value="MFS general substrate transporter like domains"/>
    <property type="match status" value="1"/>
</dbReference>
<feature type="transmembrane region" description="Helical" evidence="4">
    <location>
        <begin position="233"/>
        <end position="250"/>
    </location>
</feature>
<protein>
    <submittedName>
        <fullName evidence="5">MFS transporter</fullName>
    </submittedName>
</protein>
<keyword evidence="2 4" id="KW-1133">Transmembrane helix</keyword>
<name>A0A974A087_9BRAD</name>
<feature type="transmembrane region" description="Helical" evidence="4">
    <location>
        <begin position="158"/>
        <end position="176"/>
    </location>
</feature>